<keyword evidence="2" id="KW-1185">Reference proteome</keyword>
<dbReference type="SUPFAM" id="SSF55920">
    <property type="entry name" value="Creatinase/aminopeptidase"/>
    <property type="match status" value="1"/>
</dbReference>
<dbReference type="OrthoDB" id="9778159at2"/>
<gene>
    <name evidence="1" type="ORF">MicloDRAFT_00011070</name>
</gene>
<evidence type="ECO:0000313" key="2">
    <source>
        <dbReference type="Proteomes" id="UP000003947"/>
    </source>
</evidence>
<dbReference type="AlphaFoldDB" id="I4Z260"/>
<dbReference type="EMBL" id="JH660639">
    <property type="protein sequence ID" value="EIM30302.1"/>
    <property type="molecule type" value="Genomic_DNA"/>
</dbReference>
<name>I4Z260_9HYPH</name>
<keyword evidence="1" id="KW-0645">Protease</keyword>
<sequence>MTIQLRSVDVPDFGIPLDQPAIPAATFEARCRSAYERAGCGWVVVYADREHFANIAFMSGFEPRFEEALLLLGPKDRRILVVGNENLSYAPVAGLPGLEVVLSQSLSLMAQDRTQKPSLAAVLRDCGLGAGQTIGLVGWKYFEAEEWDDPVPGFFVPAFLVAVLTRIAGDAAAIRDVTPVLMHPGTGLRAVVDADQIASYEWAAARASAALWRIVRGVREGDSELEAASRMGYAGEALNCHMMLASSDASAPVIGLRGPTARILRRGDGVSSAVSYWGGLSSRAGLIADRDDAFLETAKAYFEGLIAWYETADISVPGGAIFDRVVETLAKGNLRSALNPGHLTGHDEWVHSPVRPNSTDTIASGMPFQVDIIPVPMPDGWSLNCEDAVTFANEDLRNDLRTRHPQVFERIEARRAFVRDRIGVEIRDSILPMSSTPLCLPPFWLDSDKLLVRG</sequence>
<dbReference type="HOGENOM" id="CLU_047234_0_0_5"/>
<reference evidence="1 2" key="1">
    <citation type="submission" date="2012-02" db="EMBL/GenBank/DDBJ databases">
        <title>Improved High-Quality Draft sequence of Microvirga sp. WSM3557.</title>
        <authorList>
            <consortium name="US DOE Joint Genome Institute"/>
            <person name="Lucas S."/>
            <person name="Han J."/>
            <person name="Lapidus A."/>
            <person name="Cheng J.-F."/>
            <person name="Goodwin L."/>
            <person name="Pitluck S."/>
            <person name="Peters L."/>
            <person name="Zhang X."/>
            <person name="Detter J.C."/>
            <person name="Han C."/>
            <person name="Tapia R."/>
            <person name="Land M."/>
            <person name="Hauser L."/>
            <person name="Kyrpides N."/>
            <person name="Ivanova N."/>
            <person name="Pagani I."/>
            <person name="Brau L."/>
            <person name="Yates R."/>
            <person name="O'Hara G."/>
            <person name="Rui T."/>
            <person name="Howieson J."/>
            <person name="Reeve W."/>
            <person name="Woyke T."/>
        </authorList>
    </citation>
    <scope>NUCLEOTIDE SEQUENCE [LARGE SCALE GENOMIC DNA]</scope>
    <source>
        <strain evidence="1 2">WSM3557</strain>
    </source>
</reference>
<dbReference type="RefSeq" id="WP_009489785.1">
    <property type="nucleotide sequence ID" value="NZ_CP141050.1"/>
</dbReference>
<dbReference type="Proteomes" id="UP000003947">
    <property type="component" value="Unassembled WGS sequence"/>
</dbReference>
<accession>I4Z260</accession>
<dbReference type="STRING" id="864069.MicloDRAFT_00011070"/>
<dbReference type="GO" id="GO:0004177">
    <property type="term" value="F:aminopeptidase activity"/>
    <property type="evidence" value="ECO:0007669"/>
    <property type="project" value="UniProtKB-KW"/>
</dbReference>
<proteinExistence type="predicted"/>
<evidence type="ECO:0000313" key="1">
    <source>
        <dbReference type="EMBL" id="EIM30302.1"/>
    </source>
</evidence>
<dbReference type="InterPro" id="IPR036005">
    <property type="entry name" value="Creatinase/aminopeptidase-like"/>
</dbReference>
<dbReference type="eggNOG" id="COG0006">
    <property type="taxonomic scope" value="Bacteria"/>
</dbReference>
<keyword evidence="1" id="KW-0031">Aminopeptidase</keyword>
<organism evidence="1 2">
    <name type="scientific">Microvirga lotononidis</name>
    <dbReference type="NCBI Taxonomy" id="864069"/>
    <lineage>
        <taxon>Bacteria</taxon>
        <taxon>Pseudomonadati</taxon>
        <taxon>Pseudomonadota</taxon>
        <taxon>Alphaproteobacteria</taxon>
        <taxon>Hyphomicrobiales</taxon>
        <taxon>Methylobacteriaceae</taxon>
        <taxon>Microvirga</taxon>
    </lineage>
</organism>
<dbReference type="Gene3D" id="3.90.230.10">
    <property type="entry name" value="Creatinase/methionine aminopeptidase superfamily"/>
    <property type="match status" value="1"/>
</dbReference>
<protein>
    <submittedName>
        <fullName evidence="1">Xaa-Pro aminopeptidase</fullName>
    </submittedName>
</protein>
<dbReference type="PATRIC" id="fig|864069.3.peg.1230"/>
<keyword evidence="1" id="KW-0378">Hydrolase</keyword>